<dbReference type="InterPro" id="IPR009000">
    <property type="entry name" value="Transl_B-barrel_sf"/>
</dbReference>
<dbReference type="PANTHER" id="PTHR43261:SF7">
    <property type="entry name" value="ELONGATION FACTOR G-LIKE PROTEIN"/>
    <property type="match status" value="1"/>
</dbReference>
<dbReference type="PANTHER" id="PTHR43261">
    <property type="entry name" value="TRANSLATION ELONGATION FACTOR G-RELATED"/>
    <property type="match status" value="1"/>
</dbReference>
<dbReference type="Pfam" id="PF00679">
    <property type="entry name" value="EFG_C"/>
    <property type="match status" value="1"/>
</dbReference>
<dbReference type="AlphaFoldDB" id="A0AAE9XSY8"/>
<dbReference type="InterPro" id="IPR020568">
    <property type="entry name" value="Ribosomal_Su5_D2-typ_SF"/>
</dbReference>
<dbReference type="InterPro" id="IPR035649">
    <property type="entry name" value="EFG_V"/>
</dbReference>
<dbReference type="SUPFAM" id="SSF54211">
    <property type="entry name" value="Ribosomal protein S5 domain 2-like"/>
    <property type="match status" value="1"/>
</dbReference>
<accession>A0AAE9XSY8</accession>
<keyword evidence="5" id="KW-0342">GTP-binding</keyword>
<dbReference type="InterPro" id="IPR027417">
    <property type="entry name" value="P-loop_NTPase"/>
</dbReference>
<evidence type="ECO:0000256" key="3">
    <source>
        <dbReference type="ARBA" id="ARBA00022768"/>
    </source>
</evidence>
<organism evidence="9 10">
    <name type="scientific">Gimibacter soli</name>
    <dbReference type="NCBI Taxonomy" id="3024400"/>
    <lineage>
        <taxon>Bacteria</taxon>
        <taxon>Pseudomonadati</taxon>
        <taxon>Pseudomonadota</taxon>
        <taxon>Alphaproteobacteria</taxon>
        <taxon>Kordiimonadales</taxon>
        <taxon>Temperatibacteraceae</taxon>
        <taxon>Gimibacter</taxon>
    </lineage>
</organism>
<keyword evidence="4" id="KW-0648">Protein biosynthesis</keyword>
<evidence type="ECO:0000259" key="7">
    <source>
        <dbReference type="SMART" id="SM00838"/>
    </source>
</evidence>
<keyword evidence="10" id="KW-1185">Reference proteome</keyword>
<dbReference type="CDD" id="cd01434">
    <property type="entry name" value="EFG_mtEFG1_IV"/>
    <property type="match status" value="1"/>
</dbReference>
<dbReference type="GO" id="GO:0032790">
    <property type="term" value="P:ribosome disassembly"/>
    <property type="evidence" value="ECO:0007669"/>
    <property type="project" value="TreeGrafter"/>
</dbReference>
<proteinExistence type="predicted"/>
<evidence type="ECO:0000259" key="8">
    <source>
        <dbReference type="SMART" id="SM00889"/>
    </source>
</evidence>
<dbReference type="NCBIfam" id="NF009379">
    <property type="entry name" value="PRK12740.1-3"/>
    <property type="match status" value="1"/>
</dbReference>
<dbReference type="Pfam" id="PF14492">
    <property type="entry name" value="EFG_III"/>
    <property type="match status" value="1"/>
</dbReference>
<dbReference type="Pfam" id="PF00009">
    <property type="entry name" value="GTP_EFTU"/>
    <property type="match status" value="1"/>
</dbReference>
<evidence type="ECO:0000256" key="1">
    <source>
        <dbReference type="ARBA" id="ARBA00017872"/>
    </source>
</evidence>
<dbReference type="GO" id="GO:0005525">
    <property type="term" value="F:GTP binding"/>
    <property type="evidence" value="ECO:0007669"/>
    <property type="project" value="UniProtKB-KW"/>
</dbReference>
<dbReference type="SMART" id="SM00838">
    <property type="entry name" value="EFG_C"/>
    <property type="match status" value="1"/>
</dbReference>
<dbReference type="InterPro" id="IPR014721">
    <property type="entry name" value="Ribsml_uS5_D2-typ_fold_subgr"/>
</dbReference>
<evidence type="ECO:0000256" key="4">
    <source>
        <dbReference type="ARBA" id="ARBA00022917"/>
    </source>
</evidence>
<dbReference type="SUPFAM" id="SSF50447">
    <property type="entry name" value="Translation proteins"/>
    <property type="match status" value="1"/>
</dbReference>
<dbReference type="SUPFAM" id="SSF54980">
    <property type="entry name" value="EF-G C-terminal domain-like"/>
    <property type="match status" value="2"/>
</dbReference>
<reference evidence="9" key="1">
    <citation type="submission" date="2023-01" db="EMBL/GenBank/DDBJ databases">
        <title>The genome sequence of Kordiimonadaceae bacterium 6D33.</title>
        <authorList>
            <person name="Liu Y."/>
        </authorList>
    </citation>
    <scope>NUCLEOTIDE SEQUENCE</scope>
    <source>
        <strain evidence="9">6D33</strain>
    </source>
</reference>
<dbReference type="SUPFAM" id="SSF52540">
    <property type="entry name" value="P-loop containing nucleoside triphosphate hydrolases"/>
    <property type="match status" value="1"/>
</dbReference>
<dbReference type="EMBL" id="CP116805">
    <property type="protein sequence ID" value="WCL52623.1"/>
    <property type="molecule type" value="Genomic_DNA"/>
</dbReference>
<dbReference type="Pfam" id="PF03764">
    <property type="entry name" value="EFG_IV"/>
    <property type="match status" value="1"/>
</dbReference>
<dbReference type="GO" id="GO:0003746">
    <property type="term" value="F:translation elongation factor activity"/>
    <property type="evidence" value="ECO:0007669"/>
    <property type="project" value="UniProtKB-KW"/>
</dbReference>
<protein>
    <recommendedName>
        <fullName evidence="1">Elongation factor G</fullName>
    </recommendedName>
</protein>
<dbReference type="Proteomes" id="UP001217500">
    <property type="component" value="Chromosome"/>
</dbReference>
<dbReference type="Gene3D" id="3.30.230.10">
    <property type="match status" value="1"/>
</dbReference>
<dbReference type="InterPro" id="IPR041095">
    <property type="entry name" value="EFG_II"/>
</dbReference>
<keyword evidence="3 9" id="KW-0251">Elongation factor</keyword>
<dbReference type="Gene3D" id="3.40.50.300">
    <property type="entry name" value="P-loop containing nucleotide triphosphate hydrolases"/>
    <property type="match status" value="1"/>
</dbReference>
<comment type="function">
    <text evidence="6">Catalyzes the GTP-dependent ribosomal translocation step during translation elongation. During this step, the ribosome changes from the pre-translocational (PRE) to the post-translocational (POST) state as the newly formed A-site-bound peptidyl-tRNA and P-site-bound deacylated tRNA move to the P and E sites, respectively. Catalyzes the coordinated movement of the two tRNA molecules, the mRNA and conformational changes in the ribosome.</text>
</comment>
<dbReference type="CDD" id="cd03713">
    <property type="entry name" value="EFG_mtEFG_C"/>
    <property type="match status" value="1"/>
</dbReference>
<dbReference type="Gene3D" id="3.30.70.240">
    <property type="match status" value="1"/>
</dbReference>
<dbReference type="InterPro" id="IPR000795">
    <property type="entry name" value="T_Tr_GTP-bd_dom"/>
</dbReference>
<evidence type="ECO:0000256" key="2">
    <source>
        <dbReference type="ARBA" id="ARBA00022741"/>
    </source>
</evidence>
<dbReference type="Gene3D" id="3.30.70.870">
    <property type="entry name" value="Elongation Factor G (Translational Gtpase), domain 3"/>
    <property type="match status" value="1"/>
</dbReference>
<evidence type="ECO:0000313" key="10">
    <source>
        <dbReference type="Proteomes" id="UP001217500"/>
    </source>
</evidence>
<dbReference type="InterPro" id="IPR000640">
    <property type="entry name" value="EFG_V-like"/>
</dbReference>
<dbReference type="InterPro" id="IPR005517">
    <property type="entry name" value="Transl_elong_EFG/EF2_IV"/>
</dbReference>
<name>A0AAE9XSY8_9PROT</name>
<feature type="domain" description="Translation elongation factor EFG/EF2" evidence="8">
    <location>
        <begin position="451"/>
        <end position="568"/>
    </location>
</feature>
<dbReference type="RefSeq" id="WP_289501911.1">
    <property type="nucleotide sequence ID" value="NZ_CP116805.1"/>
</dbReference>
<dbReference type="FunFam" id="3.30.70.240:FF:000001">
    <property type="entry name" value="Elongation factor G"/>
    <property type="match status" value="1"/>
</dbReference>
<dbReference type="FunFam" id="3.30.230.10:FF:000003">
    <property type="entry name" value="Elongation factor G"/>
    <property type="match status" value="1"/>
</dbReference>
<feature type="domain" description="Elongation factor EFG" evidence="7">
    <location>
        <begin position="570"/>
        <end position="660"/>
    </location>
</feature>
<evidence type="ECO:0000313" key="9">
    <source>
        <dbReference type="EMBL" id="WCL52623.1"/>
    </source>
</evidence>
<dbReference type="SMART" id="SM00889">
    <property type="entry name" value="EFG_IV"/>
    <property type="match status" value="1"/>
</dbReference>
<evidence type="ECO:0000256" key="6">
    <source>
        <dbReference type="ARBA" id="ARBA00024731"/>
    </source>
</evidence>
<evidence type="ECO:0000256" key="5">
    <source>
        <dbReference type="ARBA" id="ARBA00023134"/>
    </source>
</evidence>
<dbReference type="GO" id="GO:0003924">
    <property type="term" value="F:GTPase activity"/>
    <property type="evidence" value="ECO:0007669"/>
    <property type="project" value="InterPro"/>
</dbReference>
<keyword evidence="2" id="KW-0547">Nucleotide-binding</keyword>
<gene>
    <name evidence="9" type="ORF">PH603_08735</name>
</gene>
<dbReference type="InterPro" id="IPR035647">
    <property type="entry name" value="EFG_III/V"/>
</dbReference>
<sequence>MTKGKEVGPRVVALVGPSASGKTTLLENLLFMSGTTRRQANGERVFGDDGPDARELGIGTELNIAAMRWMDDDYVFLDCPGSVEFAQEARYAVHGADLAIVVAEPEPEKILILGPLLHMLEEEGIPHMLFINKIDRAAGSVHDLAAALDRVSAVPAVLRHVPIRENGAVTGFVDLAAERAWEYRSNDRSRPIDMPTSIAEQVKDDRFHMLETIADFHDELMEELLEDVKPPSAEVYADLSADLSEGRIMPVMMGSGLMSHGLKRLMKAVRHEAPGFKPARARLAAGPSVPLSAYVMKTRILPHMGRMSISRVIDGPIRDGDMIGEHRVSGLYRMVGAEFMKVSGVEAGDVAALQRLEGVTTGQTLGRPAVAGPERLQPVYAMAISVSDRKEEAKMSESLAKLIAEDPALALENLQDTGELVLSGQGEIHMRAARIRLKERFGIDVAMAMPQVPYKETIRSSTTHHARYKKQTGGHGQFGDVVIEVRPQAPGTGFAFDEKITGGAIPRQYISSVEAGVRESLVHGPLGFPVVDVLVTLTDGSFHTVDSSDMAFKMAGRMAISQALPTCQPVLLEPIEKVTVFVPSDYTAKVTSLVSSRRGQILNFDARPGWPGWDQVDAHIPKADMQDLIIELRSLTQGSGTFRHGFDHLTELTGKLKDKVLSAAKERTAH</sequence>
<dbReference type="InterPro" id="IPR047872">
    <property type="entry name" value="EFG_IV"/>
</dbReference>
<dbReference type="GO" id="GO:0097216">
    <property type="term" value="F:guanosine tetraphosphate binding"/>
    <property type="evidence" value="ECO:0007669"/>
    <property type="project" value="UniProtKB-ARBA"/>
</dbReference>
<dbReference type="Gene3D" id="2.40.30.10">
    <property type="entry name" value="Translation factors"/>
    <property type="match status" value="1"/>
</dbReference>
<dbReference type="KEGG" id="gso:PH603_08735"/>